<sequence length="121" mass="13664">MLGLAILLCFNLLGLFLKEMLHVPLPANVIGLILFTGSLYTGLINLEWVESAAQFLTKHMMLFFIPFLVGTMTFFPLLETQFISLTVSFVISTFLVLGVTGWVTSRLAERNELKEERQHEA</sequence>
<dbReference type="GO" id="GO:0005886">
    <property type="term" value="C:plasma membrane"/>
    <property type="evidence" value="ECO:0007669"/>
    <property type="project" value="UniProtKB-SubCell"/>
</dbReference>
<evidence type="ECO:0000256" key="4">
    <source>
        <dbReference type="ARBA" id="ARBA00022989"/>
    </source>
</evidence>
<evidence type="ECO:0000313" key="8">
    <source>
        <dbReference type="EMBL" id="QHZ51109.1"/>
    </source>
</evidence>
<feature type="transmembrane region" description="Helical" evidence="6">
    <location>
        <begin position="60"/>
        <end position="77"/>
    </location>
</feature>
<accession>A0A2L1UCT9</accession>
<evidence type="ECO:0000313" key="9">
    <source>
        <dbReference type="Proteomes" id="UP000239833"/>
    </source>
</evidence>
<gene>
    <name evidence="7" type="ORF">ERICIII_01797</name>
    <name evidence="8" type="ORF">ERICV_01961</name>
</gene>
<evidence type="ECO:0000313" key="7">
    <source>
        <dbReference type="EMBL" id="AVF25973.1"/>
    </source>
</evidence>
<dbReference type="EMBL" id="CP019717">
    <property type="protein sequence ID" value="QHZ51109.1"/>
    <property type="molecule type" value="Genomic_DNA"/>
</dbReference>
<evidence type="ECO:0000256" key="6">
    <source>
        <dbReference type="SAM" id="Phobius"/>
    </source>
</evidence>
<dbReference type="Proteomes" id="UP000239833">
    <property type="component" value="Chromosome"/>
</dbReference>
<accession>A0A6C0QQU3</accession>
<evidence type="ECO:0000256" key="3">
    <source>
        <dbReference type="ARBA" id="ARBA00022692"/>
    </source>
</evidence>
<dbReference type="Proteomes" id="UP000464330">
    <property type="component" value="Chromosome"/>
</dbReference>
<dbReference type="STRING" id="147375.BXP28_11700"/>
<keyword evidence="5 6" id="KW-0472">Membrane</keyword>
<comment type="subcellular location">
    <subcellularLocation>
        <location evidence="1">Cell membrane</location>
        <topology evidence="1">Multi-pass membrane protein</topology>
    </subcellularLocation>
</comment>
<reference evidence="7 10" key="2">
    <citation type="journal article" date="2020" name="Int. J. Med. Microbiol.">
        <title>Discovery of Paenibacillus larvae ERIC V: Phenotypic and genomic comparison to genotypes ERIC I-IV reveal different inventories of virulence factors which correlate with epidemiological prevalences of American Foulbrood.</title>
        <authorList>
            <person name="Beims H."/>
            <person name="Bunk B."/>
            <person name="Erler S."/>
            <person name="Mohr K.I."/>
            <person name="Sproer C."/>
            <person name="Pradella S."/>
            <person name="Gunther G."/>
            <person name="Rohde M."/>
            <person name="von der Ohe W."/>
            <person name="Steinert M."/>
        </authorList>
    </citation>
    <scope>NUCLEOTIDE SEQUENCE</scope>
    <source>
        <strain evidence="7">Eric_III</strain>
        <strain evidence="8">Eric_V</strain>
    </source>
</reference>
<dbReference type="PANTHER" id="PTHR33931:SF2">
    <property type="entry name" value="HOLIN-LIKE PROTEIN CIDA"/>
    <property type="match status" value="1"/>
</dbReference>
<name>A0A2L1UCT9_9BACL</name>
<feature type="transmembrane region" description="Helical" evidence="6">
    <location>
        <begin position="27"/>
        <end position="48"/>
    </location>
</feature>
<proteinExistence type="predicted"/>
<evidence type="ECO:0000256" key="2">
    <source>
        <dbReference type="ARBA" id="ARBA00022475"/>
    </source>
</evidence>
<accession>A0A8B6WWX8</accession>
<reference evidence="9" key="1">
    <citation type="submission" date="2017-02" db="EMBL/GenBank/DDBJ databases">
        <title>Delineation of Paenibacillus larvae strains originating from foulbrood outbreaks.</title>
        <authorList>
            <person name="Beims H."/>
            <person name="Bunk B."/>
            <person name="Sproeer C."/>
            <person name="Mohr K.I."/>
            <person name="Pradella S."/>
            <person name="Guenther G."/>
            <person name="Rohde M."/>
            <person name="von der Ohe W."/>
            <person name="Steinert M."/>
        </authorList>
    </citation>
    <scope>NUCLEOTIDE SEQUENCE [LARGE SCALE GENOMIC DNA]</scope>
    <source>
        <strain evidence="9">Eric_III</strain>
    </source>
</reference>
<evidence type="ECO:0000256" key="5">
    <source>
        <dbReference type="ARBA" id="ARBA00023136"/>
    </source>
</evidence>
<dbReference type="EMBL" id="CP019655">
    <property type="protein sequence ID" value="AVF25973.1"/>
    <property type="molecule type" value="Genomic_DNA"/>
</dbReference>
<keyword evidence="2" id="KW-1003">Cell membrane</keyword>
<dbReference type="PANTHER" id="PTHR33931">
    <property type="entry name" value="HOLIN-LIKE PROTEIN CIDA-RELATED"/>
    <property type="match status" value="1"/>
</dbReference>
<keyword evidence="3 6" id="KW-0812">Transmembrane</keyword>
<evidence type="ECO:0000313" key="10">
    <source>
        <dbReference type="Proteomes" id="UP000464330"/>
    </source>
</evidence>
<dbReference type="InterPro" id="IPR005538">
    <property type="entry name" value="LrgA/CidA"/>
</dbReference>
<feature type="transmembrane region" description="Helical" evidence="6">
    <location>
        <begin position="83"/>
        <end position="104"/>
    </location>
</feature>
<organism evidence="7 9">
    <name type="scientific">Paenibacillus larvae subsp. larvae</name>
    <dbReference type="NCBI Taxonomy" id="147375"/>
    <lineage>
        <taxon>Bacteria</taxon>
        <taxon>Bacillati</taxon>
        <taxon>Bacillota</taxon>
        <taxon>Bacilli</taxon>
        <taxon>Bacillales</taxon>
        <taxon>Paenibacillaceae</taxon>
        <taxon>Paenibacillus</taxon>
    </lineage>
</organism>
<dbReference type="AlphaFoldDB" id="A0A2L1UCT9"/>
<dbReference type="GeneID" id="64218554"/>
<evidence type="ECO:0000256" key="1">
    <source>
        <dbReference type="ARBA" id="ARBA00004651"/>
    </source>
</evidence>
<protein>
    <submittedName>
        <fullName evidence="7">LrgA family protein</fullName>
    </submittedName>
</protein>
<dbReference type="RefSeq" id="WP_077997322.1">
    <property type="nucleotide sequence ID" value="NZ_CP019655.1"/>
</dbReference>
<dbReference type="Pfam" id="PF03788">
    <property type="entry name" value="LrgA"/>
    <property type="match status" value="1"/>
</dbReference>
<keyword evidence="4 6" id="KW-1133">Transmembrane helix</keyword>